<feature type="transmembrane region" description="Helical" evidence="7">
    <location>
        <begin position="148"/>
        <end position="166"/>
    </location>
</feature>
<evidence type="ECO:0000256" key="3">
    <source>
        <dbReference type="ARBA" id="ARBA00022475"/>
    </source>
</evidence>
<keyword evidence="4 7" id="KW-0812">Transmembrane</keyword>
<dbReference type="AlphaFoldDB" id="A0A8G0ZS42"/>
<dbReference type="InterPro" id="IPR035906">
    <property type="entry name" value="MetI-like_sf"/>
</dbReference>
<comment type="subcellular location">
    <subcellularLocation>
        <location evidence="1 7">Cell membrane</location>
        <topology evidence="1 7">Multi-pass membrane protein</topology>
    </subcellularLocation>
</comment>
<evidence type="ECO:0000259" key="8">
    <source>
        <dbReference type="PROSITE" id="PS50928"/>
    </source>
</evidence>
<dbReference type="GO" id="GO:0055085">
    <property type="term" value="P:transmembrane transport"/>
    <property type="evidence" value="ECO:0007669"/>
    <property type="project" value="InterPro"/>
</dbReference>
<evidence type="ECO:0000256" key="5">
    <source>
        <dbReference type="ARBA" id="ARBA00022989"/>
    </source>
</evidence>
<feature type="transmembrane region" description="Helical" evidence="7">
    <location>
        <begin position="248"/>
        <end position="266"/>
    </location>
</feature>
<organism evidence="9 10">
    <name type="scientific">Neotabrizicola shimadae</name>
    <dbReference type="NCBI Taxonomy" id="2807096"/>
    <lineage>
        <taxon>Bacteria</taxon>
        <taxon>Pseudomonadati</taxon>
        <taxon>Pseudomonadota</taxon>
        <taxon>Alphaproteobacteria</taxon>
        <taxon>Rhodobacterales</taxon>
        <taxon>Paracoccaceae</taxon>
        <taxon>Neotabrizicola</taxon>
    </lineage>
</organism>
<accession>A0A8G0ZS42</accession>
<feature type="transmembrane region" description="Helical" evidence="7">
    <location>
        <begin position="113"/>
        <end position="142"/>
    </location>
</feature>
<sequence>MSETRSTQHRRLDAGGVLLTLLTLIAAAVWFFPVYWAMATSVRYDDQTVKDFALLPQDPTFTNFLFNIQTSRLPYWYLNSTIVAVSVTVIVVFMSACTGYAISQLRFPGRKALWWMILASFMVPISALIVNHFIIIAGVQLLNTHAGIVLPMLIAPVTVIVYKQFFDGLPKEFREAAVMDGATEFQLLFRLFLPMNWGVTTALAIITFIGAWNSFLWPFLAAQDEKMMTVTVGIAAVQDAFGVFYGRLLSGAVLASLPVALAYLLFQRRVTQAITLSAGIKG</sequence>
<dbReference type="RefSeq" id="WP_220661672.1">
    <property type="nucleotide sequence ID" value="NZ_CP069370.1"/>
</dbReference>
<evidence type="ECO:0000256" key="2">
    <source>
        <dbReference type="ARBA" id="ARBA00022448"/>
    </source>
</evidence>
<evidence type="ECO:0000313" key="9">
    <source>
        <dbReference type="EMBL" id="QYZ69454.1"/>
    </source>
</evidence>
<dbReference type="CDD" id="cd06261">
    <property type="entry name" value="TM_PBP2"/>
    <property type="match status" value="1"/>
</dbReference>
<evidence type="ECO:0000256" key="1">
    <source>
        <dbReference type="ARBA" id="ARBA00004651"/>
    </source>
</evidence>
<keyword evidence="6 7" id="KW-0472">Membrane</keyword>
<dbReference type="Gene3D" id="1.10.3720.10">
    <property type="entry name" value="MetI-like"/>
    <property type="match status" value="1"/>
</dbReference>
<dbReference type="PROSITE" id="PS50928">
    <property type="entry name" value="ABC_TM1"/>
    <property type="match status" value="1"/>
</dbReference>
<feature type="transmembrane region" description="Helical" evidence="7">
    <location>
        <begin position="75"/>
        <end position="101"/>
    </location>
</feature>
<evidence type="ECO:0000256" key="7">
    <source>
        <dbReference type="RuleBase" id="RU363032"/>
    </source>
</evidence>
<dbReference type="SUPFAM" id="SSF161098">
    <property type="entry name" value="MetI-like"/>
    <property type="match status" value="1"/>
</dbReference>
<keyword evidence="3" id="KW-1003">Cell membrane</keyword>
<dbReference type="EMBL" id="CP069370">
    <property type="protein sequence ID" value="QYZ69454.1"/>
    <property type="molecule type" value="Genomic_DNA"/>
</dbReference>
<dbReference type="KEGG" id="nsm:JO391_17235"/>
<feature type="domain" description="ABC transmembrane type-1" evidence="8">
    <location>
        <begin position="77"/>
        <end position="266"/>
    </location>
</feature>
<dbReference type="PANTHER" id="PTHR43744">
    <property type="entry name" value="ABC TRANSPORTER PERMEASE PROTEIN MG189-RELATED-RELATED"/>
    <property type="match status" value="1"/>
</dbReference>
<dbReference type="InterPro" id="IPR000515">
    <property type="entry name" value="MetI-like"/>
</dbReference>
<feature type="transmembrane region" description="Helical" evidence="7">
    <location>
        <begin position="12"/>
        <end position="36"/>
    </location>
</feature>
<keyword evidence="5 7" id="KW-1133">Transmembrane helix</keyword>
<feature type="transmembrane region" description="Helical" evidence="7">
    <location>
        <begin position="187"/>
        <end position="212"/>
    </location>
</feature>
<dbReference type="GO" id="GO:0005886">
    <property type="term" value="C:plasma membrane"/>
    <property type="evidence" value="ECO:0007669"/>
    <property type="project" value="UniProtKB-SubCell"/>
</dbReference>
<dbReference type="Proteomes" id="UP000826300">
    <property type="component" value="Chromosome"/>
</dbReference>
<evidence type="ECO:0000256" key="6">
    <source>
        <dbReference type="ARBA" id="ARBA00023136"/>
    </source>
</evidence>
<proteinExistence type="inferred from homology"/>
<evidence type="ECO:0000256" key="4">
    <source>
        <dbReference type="ARBA" id="ARBA00022692"/>
    </source>
</evidence>
<gene>
    <name evidence="9" type="ORF">JO391_17235</name>
</gene>
<comment type="similarity">
    <text evidence="7">Belongs to the binding-protein-dependent transport system permease family.</text>
</comment>
<keyword evidence="10" id="KW-1185">Reference proteome</keyword>
<dbReference type="Pfam" id="PF00528">
    <property type="entry name" value="BPD_transp_1"/>
    <property type="match status" value="1"/>
</dbReference>
<protein>
    <submittedName>
        <fullName evidence="9">Carbohydrate ABC transporter permease</fullName>
    </submittedName>
</protein>
<keyword evidence="2 7" id="KW-0813">Transport</keyword>
<dbReference type="PANTHER" id="PTHR43744:SF12">
    <property type="entry name" value="ABC TRANSPORTER PERMEASE PROTEIN MG189-RELATED"/>
    <property type="match status" value="1"/>
</dbReference>
<evidence type="ECO:0000313" key="10">
    <source>
        <dbReference type="Proteomes" id="UP000826300"/>
    </source>
</evidence>
<reference evidence="9" key="1">
    <citation type="submission" date="2021-02" db="EMBL/GenBank/DDBJ databases">
        <title>Rhodobacter shimadae sp. nov., an aerobic anoxygenic phototrophic bacterium isolated from a hot spring.</title>
        <authorList>
            <person name="Muramatsu S."/>
            <person name="Haruta S."/>
            <person name="Hirose S."/>
            <person name="Hanada S."/>
        </authorList>
    </citation>
    <scope>NUCLEOTIDE SEQUENCE</scope>
    <source>
        <strain evidence="9">N10</strain>
    </source>
</reference>
<name>A0A8G0ZS42_9RHOB</name>